<evidence type="ECO:0000256" key="10">
    <source>
        <dbReference type="ARBA" id="ARBA00022917"/>
    </source>
</evidence>
<evidence type="ECO:0000256" key="6">
    <source>
        <dbReference type="ARBA" id="ARBA00022723"/>
    </source>
</evidence>
<dbReference type="GO" id="GO:0005524">
    <property type="term" value="F:ATP binding"/>
    <property type="evidence" value="ECO:0007669"/>
    <property type="project" value="UniProtKB-UniRule"/>
</dbReference>
<evidence type="ECO:0000256" key="13">
    <source>
        <dbReference type="HAMAP-Rule" id="MF_00281"/>
    </source>
</evidence>
<name>A0A2H0YSS1_9BACT</name>
<dbReference type="PROSITE" id="PS50862">
    <property type="entry name" value="AA_TRNA_LIGASE_II"/>
    <property type="match status" value="1"/>
</dbReference>
<evidence type="ECO:0000256" key="1">
    <source>
        <dbReference type="ARBA" id="ARBA00004496"/>
    </source>
</evidence>
<keyword evidence="10 13" id="KW-0648">Protein biosynthesis</keyword>
<dbReference type="GO" id="GO:0000049">
    <property type="term" value="F:tRNA binding"/>
    <property type="evidence" value="ECO:0007669"/>
    <property type="project" value="InterPro"/>
</dbReference>
<feature type="binding site" evidence="13">
    <location>
        <position position="252"/>
    </location>
    <ligand>
        <name>Mg(2+)</name>
        <dbReference type="ChEBI" id="CHEBI:18420"/>
        <note>shared with beta subunit</note>
    </ligand>
</feature>
<dbReference type="PANTHER" id="PTHR11538">
    <property type="entry name" value="PHENYLALANYL-TRNA SYNTHETASE"/>
    <property type="match status" value="1"/>
</dbReference>
<evidence type="ECO:0000256" key="7">
    <source>
        <dbReference type="ARBA" id="ARBA00022741"/>
    </source>
</evidence>
<feature type="domain" description="Aminoacyl-transfer RNA synthetases class-II family profile" evidence="14">
    <location>
        <begin position="115"/>
        <end position="328"/>
    </location>
</feature>
<keyword evidence="6 13" id="KW-0479">Metal-binding</keyword>
<evidence type="ECO:0000313" key="16">
    <source>
        <dbReference type="Proteomes" id="UP000236845"/>
    </source>
</evidence>
<gene>
    <name evidence="13" type="primary">pheS</name>
    <name evidence="15" type="ORF">COT26_01370</name>
</gene>
<sequence>MKLEIEKLQNQTFSKIQTVKSLEELQTLYYSVLGRKGELAYLLSKLPNLPANERAGLGTLANQTKDKLQQAFDQARAKFQNQNFNQTDFDPTWPGILPEIGHAHPVSAFLENAIKFFSSLGYNLAESPEVETSNYNFDLLNIPPNHPSRDLWDTYYVKNSGTSVLLRTHTSPVQIRYMEEHKPPVYIIAPGRTYRHESTDAGHETTFTQIEVLAIDKNIHLTDLIGTLNAFFQDVFGKVKTRVRPHFYPFVEPGLDIDMSCLLCNGNGCPVCKHSGWLEMLGAGMVHPKVLKNMKVDPDKYSGFAFGIGVERMVMLLYGITDIRLFLSGDLRFLQQFS</sequence>
<evidence type="ECO:0000259" key="14">
    <source>
        <dbReference type="PROSITE" id="PS50862"/>
    </source>
</evidence>
<dbReference type="SUPFAM" id="SSF55681">
    <property type="entry name" value="Class II aaRS and biotin synthetases"/>
    <property type="match status" value="1"/>
</dbReference>
<keyword evidence="9 13" id="KW-0460">Magnesium</keyword>
<dbReference type="GO" id="GO:0005737">
    <property type="term" value="C:cytoplasm"/>
    <property type="evidence" value="ECO:0007669"/>
    <property type="project" value="UniProtKB-SubCell"/>
</dbReference>
<keyword evidence="5 13" id="KW-0436">Ligase</keyword>
<organism evidence="15 16">
    <name type="scientific">Candidatus Kerfeldbacteria bacterium CG08_land_8_20_14_0_20_43_14</name>
    <dbReference type="NCBI Taxonomy" id="2014246"/>
    <lineage>
        <taxon>Bacteria</taxon>
        <taxon>Candidatus Kerfeldiibacteriota</taxon>
    </lineage>
</organism>
<dbReference type="AlphaFoldDB" id="A0A2H0YSS1"/>
<evidence type="ECO:0000256" key="5">
    <source>
        <dbReference type="ARBA" id="ARBA00022598"/>
    </source>
</evidence>
<dbReference type="EC" id="6.1.1.20" evidence="13"/>
<keyword evidence="11 13" id="KW-0030">Aminoacyl-tRNA synthetase</keyword>
<dbReference type="InterPro" id="IPR006195">
    <property type="entry name" value="aa-tRNA-synth_II"/>
</dbReference>
<dbReference type="Gene3D" id="3.30.930.10">
    <property type="entry name" value="Bira Bifunctional Protein, Domain 2"/>
    <property type="match status" value="1"/>
</dbReference>
<dbReference type="Pfam" id="PF01409">
    <property type="entry name" value="tRNA-synt_2d"/>
    <property type="match status" value="1"/>
</dbReference>
<evidence type="ECO:0000256" key="9">
    <source>
        <dbReference type="ARBA" id="ARBA00022842"/>
    </source>
</evidence>
<dbReference type="GO" id="GO:0000287">
    <property type="term" value="F:magnesium ion binding"/>
    <property type="evidence" value="ECO:0007669"/>
    <property type="project" value="UniProtKB-UniRule"/>
</dbReference>
<keyword evidence="4 13" id="KW-0963">Cytoplasm</keyword>
<comment type="similarity">
    <text evidence="2 13">Belongs to the class-II aminoacyl-tRNA synthetase family. Phe-tRNA synthetase alpha subunit type 1 subfamily.</text>
</comment>
<comment type="cofactor">
    <cofactor evidence="13">
        <name>Mg(2+)</name>
        <dbReference type="ChEBI" id="CHEBI:18420"/>
    </cofactor>
    <text evidence="13">Binds 2 magnesium ions per tetramer.</text>
</comment>
<keyword evidence="7 13" id="KW-0547">Nucleotide-binding</keyword>
<evidence type="ECO:0000256" key="2">
    <source>
        <dbReference type="ARBA" id="ARBA00010207"/>
    </source>
</evidence>
<comment type="subunit">
    <text evidence="3 13">Tetramer of two alpha and two beta subunits.</text>
</comment>
<comment type="caution">
    <text evidence="15">The sequence shown here is derived from an EMBL/GenBank/DDBJ whole genome shotgun (WGS) entry which is preliminary data.</text>
</comment>
<comment type="catalytic activity">
    <reaction evidence="12 13">
        <text>tRNA(Phe) + L-phenylalanine + ATP = L-phenylalanyl-tRNA(Phe) + AMP + diphosphate + H(+)</text>
        <dbReference type="Rhea" id="RHEA:19413"/>
        <dbReference type="Rhea" id="RHEA-COMP:9668"/>
        <dbReference type="Rhea" id="RHEA-COMP:9699"/>
        <dbReference type="ChEBI" id="CHEBI:15378"/>
        <dbReference type="ChEBI" id="CHEBI:30616"/>
        <dbReference type="ChEBI" id="CHEBI:33019"/>
        <dbReference type="ChEBI" id="CHEBI:58095"/>
        <dbReference type="ChEBI" id="CHEBI:78442"/>
        <dbReference type="ChEBI" id="CHEBI:78531"/>
        <dbReference type="ChEBI" id="CHEBI:456215"/>
        <dbReference type="EC" id="6.1.1.20"/>
    </reaction>
</comment>
<dbReference type="PANTHER" id="PTHR11538:SF41">
    <property type="entry name" value="PHENYLALANINE--TRNA LIGASE, MITOCHONDRIAL"/>
    <property type="match status" value="1"/>
</dbReference>
<dbReference type="InterPro" id="IPR002319">
    <property type="entry name" value="Phenylalanyl-tRNA_Synthase"/>
</dbReference>
<dbReference type="InterPro" id="IPR004188">
    <property type="entry name" value="Phe-tRNA_ligase_II_N"/>
</dbReference>
<protein>
    <recommendedName>
        <fullName evidence="13">Phenylalanine--tRNA ligase alpha subunit</fullName>
        <ecNumber evidence="13">6.1.1.20</ecNumber>
    </recommendedName>
    <alternativeName>
        <fullName evidence="13">Phenylalanyl-tRNA synthetase alpha subunit</fullName>
        <shortName evidence="13">PheRS</shortName>
    </alternativeName>
</protein>
<evidence type="ECO:0000256" key="8">
    <source>
        <dbReference type="ARBA" id="ARBA00022840"/>
    </source>
</evidence>
<dbReference type="InterPro" id="IPR045864">
    <property type="entry name" value="aa-tRNA-synth_II/BPL/LPL"/>
</dbReference>
<dbReference type="GO" id="GO:0004826">
    <property type="term" value="F:phenylalanine-tRNA ligase activity"/>
    <property type="evidence" value="ECO:0007669"/>
    <property type="project" value="UniProtKB-UniRule"/>
</dbReference>
<evidence type="ECO:0000256" key="3">
    <source>
        <dbReference type="ARBA" id="ARBA00011209"/>
    </source>
</evidence>
<dbReference type="InterPro" id="IPR010978">
    <property type="entry name" value="tRNA-bd_arm"/>
</dbReference>
<reference evidence="16" key="1">
    <citation type="submission" date="2017-09" db="EMBL/GenBank/DDBJ databases">
        <title>Depth-based differentiation of microbial function through sediment-hosted aquifers and enrichment of novel symbionts in the deep terrestrial subsurface.</title>
        <authorList>
            <person name="Probst A.J."/>
            <person name="Ladd B."/>
            <person name="Jarett J.K."/>
            <person name="Geller-Mcgrath D.E."/>
            <person name="Sieber C.M.K."/>
            <person name="Emerson J.B."/>
            <person name="Anantharaman K."/>
            <person name="Thomas B.C."/>
            <person name="Malmstrom R."/>
            <person name="Stieglmeier M."/>
            <person name="Klingl A."/>
            <person name="Woyke T."/>
            <person name="Ryan C.M."/>
            <person name="Banfield J.F."/>
        </authorList>
    </citation>
    <scope>NUCLEOTIDE SEQUENCE [LARGE SCALE GENOMIC DNA]</scope>
</reference>
<accession>A0A2H0YSS1</accession>
<proteinExistence type="inferred from homology"/>
<dbReference type="NCBIfam" id="TIGR00468">
    <property type="entry name" value="pheS"/>
    <property type="match status" value="1"/>
</dbReference>
<dbReference type="InterPro" id="IPR004529">
    <property type="entry name" value="Phe-tRNA-synth_IIc_asu"/>
</dbReference>
<dbReference type="EMBL" id="PEXW01000029">
    <property type="protein sequence ID" value="PIS40802.1"/>
    <property type="molecule type" value="Genomic_DNA"/>
</dbReference>
<comment type="subcellular location">
    <subcellularLocation>
        <location evidence="1 13">Cytoplasm</location>
    </subcellularLocation>
</comment>
<keyword evidence="8 13" id="KW-0067">ATP-binding</keyword>
<evidence type="ECO:0000256" key="12">
    <source>
        <dbReference type="ARBA" id="ARBA00049255"/>
    </source>
</evidence>
<dbReference type="InterPro" id="IPR022911">
    <property type="entry name" value="Phe_tRNA_ligase_alpha1_bac"/>
</dbReference>
<dbReference type="GO" id="GO:0006432">
    <property type="term" value="P:phenylalanyl-tRNA aminoacylation"/>
    <property type="evidence" value="ECO:0007669"/>
    <property type="project" value="UniProtKB-UniRule"/>
</dbReference>
<evidence type="ECO:0000256" key="4">
    <source>
        <dbReference type="ARBA" id="ARBA00022490"/>
    </source>
</evidence>
<evidence type="ECO:0000313" key="15">
    <source>
        <dbReference type="EMBL" id="PIS40802.1"/>
    </source>
</evidence>
<evidence type="ECO:0000256" key="11">
    <source>
        <dbReference type="ARBA" id="ARBA00023146"/>
    </source>
</evidence>
<dbReference type="HAMAP" id="MF_00281">
    <property type="entry name" value="Phe_tRNA_synth_alpha1"/>
    <property type="match status" value="1"/>
</dbReference>
<dbReference type="CDD" id="cd00496">
    <property type="entry name" value="PheRS_alpha_core"/>
    <property type="match status" value="1"/>
</dbReference>
<dbReference type="SUPFAM" id="SSF46589">
    <property type="entry name" value="tRNA-binding arm"/>
    <property type="match status" value="1"/>
</dbReference>
<dbReference type="Proteomes" id="UP000236845">
    <property type="component" value="Unassembled WGS sequence"/>
</dbReference>
<dbReference type="Pfam" id="PF02912">
    <property type="entry name" value="Phe_tRNA-synt_N"/>
    <property type="match status" value="1"/>
</dbReference>